<feature type="region of interest" description="Disordered" evidence="2">
    <location>
        <begin position="1"/>
        <end position="22"/>
    </location>
</feature>
<evidence type="ECO:0000313" key="3">
    <source>
        <dbReference type="EMBL" id="KAK2171852.1"/>
    </source>
</evidence>
<dbReference type="EMBL" id="JAODUO010001018">
    <property type="protein sequence ID" value="KAK2171852.1"/>
    <property type="molecule type" value="Genomic_DNA"/>
</dbReference>
<gene>
    <name evidence="3" type="ORF">NP493_1004g00016</name>
</gene>
<feature type="region of interest" description="Disordered" evidence="2">
    <location>
        <begin position="177"/>
        <end position="200"/>
    </location>
</feature>
<evidence type="ECO:0000256" key="1">
    <source>
        <dbReference type="SAM" id="Coils"/>
    </source>
</evidence>
<accession>A0AAD9KIE0</accession>
<proteinExistence type="predicted"/>
<organism evidence="3 4">
    <name type="scientific">Ridgeia piscesae</name>
    <name type="common">Tubeworm</name>
    <dbReference type="NCBI Taxonomy" id="27915"/>
    <lineage>
        <taxon>Eukaryota</taxon>
        <taxon>Metazoa</taxon>
        <taxon>Spiralia</taxon>
        <taxon>Lophotrochozoa</taxon>
        <taxon>Annelida</taxon>
        <taxon>Polychaeta</taxon>
        <taxon>Sedentaria</taxon>
        <taxon>Canalipalpata</taxon>
        <taxon>Sabellida</taxon>
        <taxon>Siboglinidae</taxon>
        <taxon>Ridgeia</taxon>
    </lineage>
</organism>
<dbReference type="PANTHER" id="PTHR31206">
    <property type="entry name" value="LP10445P"/>
    <property type="match status" value="1"/>
</dbReference>
<reference evidence="3" key="1">
    <citation type="journal article" date="2023" name="Mol. Biol. Evol.">
        <title>Third-Generation Sequencing Reveals the Adaptive Role of the Epigenome in Three Deep-Sea Polychaetes.</title>
        <authorList>
            <person name="Perez M."/>
            <person name="Aroh O."/>
            <person name="Sun Y."/>
            <person name="Lan Y."/>
            <person name="Juniper S.K."/>
            <person name="Young C.R."/>
            <person name="Angers B."/>
            <person name="Qian P.Y."/>
        </authorList>
    </citation>
    <scope>NUCLEOTIDE SEQUENCE</scope>
    <source>
        <strain evidence="3">R07B-5</strain>
    </source>
</reference>
<sequence>MMASSATERLGDLPTVHSTTSALSPGEIHLEDTLQGIQPTAFTNVLLEVEDDESLKETKPKKKVPRRIIHFSDGIVEEYSTDEEDEVDKTPQVDPKSLTWVPWFWYYTVTTSFRALSVVDFCGEKLAWFFGITSPKYQYAIDEYNRMAAEDKEDMEREEREKEAIRQRALNAISGMEEAAEVGSPLPPEPVSTAPDLQKF</sequence>
<dbReference type="Pfam" id="PF14774">
    <property type="entry name" value="FAM177"/>
    <property type="match status" value="1"/>
</dbReference>
<evidence type="ECO:0000313" key="4">
    <source>
        <dbReference type="Proteomes" id="UP001209878"/>
    </source>
</evidence>
<keyword evidence="1" id="KW-0175">Coiled coil</keyword>
<protein>
    <recommendedName>
        <fullName evidence="5">Protein FAM177A1</fullName>
    </recommendedName>
</protein>
<evidence type="ECO:0008006" key="5">
    <source>
        <dbReference type="Google" id="ProtNLM"/>
    </source>
</evidence>
<comment type="caution">
    <text evidence="3">The sequence shown here is derived from an EMBL/GenBank/DDBJ whole genome shotgun (WGS) entry which is preliminary data.</text>
</comment>
<dbReference type="InterPro" id="IPR028260">
    <property type="entry name" value="FAM177"/>
</dbReference>
<dbReference type="PANTHER" id="PTHR31206:SF1">
    <property type="entry name" value="LP10445P"/>
    <property type="match status" value="1"/>
</dbReference>
<name>A0AAD9KIE0_RIDPI</name>
<keyword evidence="4" id="KW-1185">Reference proteome</keyword>
<evidence type="ECO:0000256" key="2">
    <source>
        <dbReference type="SAM" id="MobiDB-lite"/>
    </source>
</evidence>
<feature type="coiled-coil region" evidence="1">
    <location>
        <begin position="141"/>
        <end position="172"/>
    </location>
</feature>
<dbReference type="Proteomes" id="UP001209878">
    <property type="component" value="Unassembled WGS sequence"/>
</dbReference>
<dbReference type="AlphaFoldDB" id="A0AAD9KIE0"/>